<dbReference type="PANTHER" id="PTHR48014">
    <property type="entry name" value="SERINE/THREONINE-PROTEIN KINASE FRAY2"/>
    <property type="match status" value="1"/>
</dbReference>
<reference evidence="4" key="1">
    <citation type="submission" date="2022-10" db="EMBL/GenBank/DDBJ databases">
        <title>Novel sulphate-reducing endosymbionts in the free-living metamonad Anaeramoeba.</title>
        <authorList>
            <person name="Jerlstrom-Hultqvist J."/>
            <person name="Cepicka I."/>
            <person name="Gallot-Lavallee L."/>
            <person name="Salas-Leiva D."/>
            <person name="Curtis B.A."/>
            <person name="Zahonova K."/>
            <person name="Pipaliya S."/>
            <person name="Dacks J."/>
            <person name="Roger A.J."/>
        </authorList>
    </citation>
    <scope>NUCLEOTIDE SEQUENCE</scope>
    <source>
        <strain evidence="4">BMAN</strain>
    </source>
</reference>
<comment type="caution">
    <text evidence="4">The sequence shown here is derived from an EMBL/GenBank/DDBJ whole genome shotgun (WGS) entry which is preliminary data.</text>
</comment>
<dbReference type="InterPro" id="IPR047173">
    <property type="entry name" value="STRAD_A/B-like"/>
</dbReference>
<dbReference type="InterPro" id="IPR011009">
    <property type="entry name" value="Kinase-like_dom_sf"/>
</dbReference>
<comment type="similarity">
    <text evidence="1">Belongs to the protein kinase superfamily. STE Ser/Thr protein kinase family. STE20 subfamily.</text>
</comment>
<dbReference type="InterPro" id="IPR017441">
    <property type="entry name" value="Protein_kinase_ATP_BS"/>
</dbReference>
<dbReference type="Gene3D" id="3.30.200.20">
    <property type="entry name" value="Phosphorylase Kinase, domain 1"/>
    <property type="match status" value="1"/>
</dbReference>
<dbReference type="Pfam" id="PF00069">
    <property type="entry name" value="Pkinase"/>
    <property type="match status" value="1"/>
</dbReference>
<evidence type="ECO:0000256" key="2">
    <source>
        <dbReference type="PROSITE-ProRule" id="PRU10141"/>
    </source>
</evidence>
<feature type="domain" description="Protein kinase" evidence="3">
    <location>
        <begin position="14"/>
        <end position="102"/>
    </location>
</feature>
<dbReference type="GO" id="GO:0043539">
    <property type="term" value="F:protein serine/threonine kinase activator activity"/>
    <property type="evidence" value="ECO:0007669"/>
    <property type="project" value="InterPro"/>
</dbReference>
<name>A0A9Q0R6F0_ANAIG</name>
<dbReference type="OMA" id="WTEICGI"/>
<dbReference type="GO" id="GO:0004672">
    <property type="term" value="F:protein kinase activity"/>
    <property type="evidence" value="ECO:0007669"/>
    <property type="project" value="InterPro"/>
</dbReference>
<keyword evidence="4" id="KW-0418">Kinase</keyword>
<keyword evidence="2" id="KW-0547">Nucleotide-binding</keyword>
<feature type="binding site" evidence="2">
    <location>
        <position position="43"/>
    </location>
    <ligand>
        <name>ATP</name>
        <dbReference type="ChEBI" id="CHEBI:30616"/>
    </ligand>
</feature>
<sequence>MESNQRYPTNRKDYELLTKIGSGATSTVWKAKCIPLNEIIAIKIVDLEEIGVEMEELSQEIQNWKLCVHPNIVQFHVSFVYETSIWLVMDFVSEGGLKLKSN</sequence>
<keyword evidence="5" id="KW-1185">Reference proteome</keyword>
<keyword evidence="2" id="KW-0067">ATP-binding</keyword>
<dbReference type="SUPFAM" id="SSF56112">
    <property type="entry name" value="Protein kinase-like (PK-like)"/>
    <property type="match status" value="1"/>
</dbReference>
<evidence type="ECO:0000256" key="1">
    <source>
        <dbReference type="ARBA" id="ARBA00008874"/>
    </source>
</evidence>
<dbReference type="InterPro" id="IPR000719">
    <property type="entry name" value="Prot_kinase_dom"/>
</dbReference>
<dbReference type="GO" id="GO:0005524">
    <property type="term" value="F:ATP binding"/>
    <property type="evidence" value="ECO:0007669"/>
    <property type="project" value="UniProtKB-UniRule"/>
</dbReference>
<organism evidence="4 5">
    <name type="scientific">Anaeramoeba ignava</name>
    <name type="common">Anaerobic marine amoeba</name>
    <dbReference type="NCBI Taxonomy" id="1746090"/>
    <lineage>
        <taxon>Eukaryota</taxon>
        <taxon>Metamonada</taxon>
        <taxon>Anaeramoebidae</taxon>
        <taxon>Anaeramoeba</taxon>
    </lineage>
</organism>
<dbReference type="OrthoDB" id="248923at2759"/>
<protein>
    <submittedName>
        <fullName evidence="4">Serine/threonine-protein kinase ste20-like-related</fullName>
    </submittedName>
</protein>
<dbReference type="EMBL" id="JAPDFW010000118">
    <property type="protein sequence ID" value="KAJ5068231.1"/>
    <property type="molecule type" value="Genomic_DNA"/>
</dbReference>
<keyword evidence="4" id="KW-0808">Transferase</keyword>
<dbReference type="PROSITE" id="PS00107">
    <property type="entry name" value="PROTEIN_KINASE_ATP"/>
    <property type="match status" value="1"/>
</dbReference>
<proteinExistence type="inferred from homology"/>
<dbReference type="PROSITE" id="PS50011">
    <property type="entry name" value="PROTEIN_KINASE_DOM"/>
    <property type="match status" value="1"/>
</dbReference>
<dbReference type="Proteomes" id="UP001149090">
    <property type="component" value="Unassembled WGS sequence"/>
</dbReference>
<gene>
    <name evidence="4" type="ORF">M0811_12458</name>
</gene>
<dbReference type="AlphaFoldDB" id="A0A9Q0R6F0"/>
<evidence type="ECO:0000313" key="5">
    <source>
        <dbReference type="Proteomes" id="UP001149090"/>
    </source>
</evidence>
<evidence type="ECO:0000313" key="4">
    <source>
        <dbReference type="EMBL" id="KAJ5068231.1"/>
    </source>
</evidence>
<accession>A0A9Q0R6F0</accession>
<evidence type="ECO:0000259" key="3">
    <source>
        <dbReference type="PROSITE" id="PS50011"/>
    </source>
</evidence>
<dbReference type="PANTHER" id="PTHR48014:SF21">
    <property type="entry name" value="SERINE_THREONINE-PROTEIN KINASE FRAY2"/>
    <property type="match status" value="1"/>
</dbReference>